<accession>A0A2P2R147</accession>
<proteinExistence type="predicted"/>
<sequence>MKILLSRAGSSKKYCVFCADISSKTVLFFW</sequence>
<protein>
    <submittedName>
        <fullName evidence="1">Uncharacterized protein</fullName>
    </submittedName>
</protein>
<dbReference type="AlphaFoldDB" id="A0A2P2R147"/>
<name>A0A2P2R147_RHIMU</name>
<evidence type="ECO:0000313" key="1">
    <source>
        <dbReference type="EMBL" id="MBX72955.1"/>
    </source>
</evidence>
<reference evidence="1" key="1">
    <citation type="submission" date="2018-02" db="EMBL/GenBank/DDBJ databases">
        <title>Rhizophora mucronata_Transcriptome.</title>
        <authorList>
            <person name="Meera S.P."/>
            <person name="Sreeshan A."/>
            <person name="Augustine A."/>
        </authorList>
    </citation>
    <scope>NUCLEOTIDE SEQUENCE</scope>
    <source>
        <tissue evidence="1">Leaf</tissue>
    </source>
</reference>
<dbReference type="EMBL" id="GGEC01092471">
    <property type="protein sequence ID" value="MBX72955.1"/>
    <property type="molecule type" value="Transcribed_RNA"/>
</dbReference>
<organism evidence="1">
    <name type="scientific">Rhizophora mucronata</name>
    <name type="common">Asiatic mangrove</name>
    <dbReference type="NCBI Taxonomy" id="61149"/>
    <lineage>
        <taxon>Eukaryota</taxon>
        <taxon>Viridiplantae</taxon>
        <taxon>Streptophyta</taxon>
        <taxon>Embryophyta</taxon>
        <taxon>Tracheophyta</taxon>
        <taxon>Spermatophyta</taxon>
        <taxon>Magnoliopsida</taxon>
        <taxon>eudicotyledons</taxon>
        <taxon>Gunneridae</taxon>
        <taxon>Pentapetalae</taxon>
        <taxon>rosids</taxon>
        <taxon>fabids</taxon>
        <taxon>Malpighiales</taxon>
        <taxon>Rhizophoraceae</taxon>
        <taxon>Rhizophora</taxon>
    </lineage>
</organism>